<feature type="non-terminal residue" evidence="1">
    <location>
        <position position="1"/>
    </location>
</feature>
<dbReference type="Proteomes" id="UP000261325">
    <property type="component" value="Unassembled WGS sequence"/>
</dbReference>
<evidence type="ECO:0000313" key="1">
    <source>
        <dbReference type="EMBL" id="HAC28186.1"/>
    </source>
</evidence>
<evidence type="ECO:0000313" key="2">
    <source>
        <dbReference type="Proteomes" id="UP000261325"/>
    </source>
</evidence>
<gene>
    <name evidence="1" type="ORF">DCF82_10285</name>
</gene>
<protein>
    <submittedName>
        <fullName evidence="1">Sugar ABC transporter substrate-binding protein</fullName>
    </submittedName>
</protein>
<name>A0A3B8WFS1_MARNT</name>
<sequence>AMHRHLSGAPVEKFQRLPVLPVHRSNLEQLLPTIQRNVLGNPSQP</sequence>
<proteinExistence type="predicted"/>
<comment type="caution">
    <text evidence="1">The sequence shown here is derived from an EMBL/GenBank/DDBJ whole genome shotgun (WGS) entry which is preliminary data.</text>
</comment>
<dbReference type="EMBL" id="DLYI01000131">
    <property type="protein sequence ID" value="HAC28186.1"/>
    <property type="molecule type" value="Genomic_DNA"/>
</dbReference>
<reference evidence="1 2" key="1">
    <citation type="journal article" date="2018" name="Nat. Biotechnol.">
        <title>A standardized bacterial taxonomy based on genome phylogeny substantially revises the tree of life.</title>
        <authorList>
            <person name="Parks D.H."/>
            <person name="Chuvochina M."/>
            <person name="Waite D.W."/>
            <person name="Rinke C."/>
            <person name="Skarshewski A."/>
            <person name="Chaumeil P.A."/>
            <person name="Hugenholtz P."/>
        </authorList>
    </citation>
    <scope>NUCLEOTIDE SEQUENCE [LARGE SCALE GENOMIC DNA]</scope>
    <source>
        <strain evidence="1">UBA9049</strain>
    </source>
</reference>
<dbReference type="AlphaFoldDB" id="A0A3B8WFS1"/>
<organism evidence="1 2">
    <name type="scientific">Marinobacter nauticus</name>
    <name type="common">Marinobacter hydrocarbonoclasticus</name>
    <name type="synonym">Marinobacter aquaeolei</name>
    <dbReference type="NCBI Taxonomy" id="2743"/>
    <lineage>
        <taxon>Bacteria</taxon>
        <taxon>Pseudomonadati</taxon>
        <taxon>Pseudomonadota</taxon>
        <taxon>Gammaproteobacteria</taxon>
        <taxon>Pseudomonadales</taxon>
        <taxon>Marinobacteraceae</taxon>
        <taxon>Marinobacter</taxon>
    </lineage>
</organism>
<accession>A0A3B8WFS1</accession>